<keyword evidence="1" id="KW-0472">Membrane</keyword>
<accession>A0ABV5HP37</accession>
<reference evidence="3 4" key="1">
    <citation type="submission" date="2024-09" db="EMBL/GenBank/DDBJ databases">
        <authorList>
            <person name="Sun Q."/>
            <person name="Mori K."/>
        </authorList>
    </citation>
    <scope>NUCLEOTIDE SEQUENCE [LARGE SCALE GENOMIC DNA]</scope>
    <source>
        <strain evidence="3 4">CECT 8064</strain>
    </source>
</reference>
<protein>
    <submittedName>
        <fullName evidence="3">P-loop NTPase fold protein</fullName>
    </submittedName>
</protein>
<dbReference type="Pfam" id="PF07693">
    <property type="entry name" value="KAP_NTPase"/>
    <property type="match status" value="1"/>
</dbReference>
<sequence>MTEHTFSADRPITKAEEDLLGRVNFSNNLANALSSWSGKDSLVVALHGRWGSGKSSIKNMTLEKLRSSPSAIDVVEFNPWEWAAQDKITSSFFTEISTTIGRKDRSGKTKALSLTLLKYSQYLTTGEVVFSSFLTGIPVFLAALASVGFLTSQWLSSLWLEDLSAWVLATLGVLVGLAKWGGVRLKKIGRSLLEISKLDQQGLKDIRKELANLLKSRKEPLIVVMDDIDRLTVSQLRMIFQLVKANADFPNVVFLLIFQRDIVEDKLTTKSQTGRDFLEKIIQVPFDIPVIEESRVHSFLFNQLDSMIAADKKALELFDNQYWGNIFQTTLRYYLRDLRSVNRYISTLSFHLSLMSGERANEVNPVDLMALECMRVFEPDVYKKISSSKSTLAKSSHQTNSDDREVILAIIDAAPEMNREYVKGFFQVVFPATKYAIENRGFKSSGSDSFKNLRVCSPHHFDKYFLLNTPDGRLSNSELTELIELTCNYDVFLERLRTLNSLGLIQQVLSQLELRSEDIPLDNGPIYVRAMIDMGDVVDSRRIGFTDFDSNTRIMRLVSWFLFRIPNKDKRAELLIESFRRSDGLSIVETLLVTDEQRLEKEESQEELLLPEEATKTLKTEFIDRLVAKSEEPEKILNSEHAVSWLYHWSEWGEHIQPKKWLETQAKCNVISVLKIFVSQSASYGMEDRVSRIRNVMRLDDLEYFLSIEWVSEIVDDLNQHNMEESELQILKLYSQALDARNRGVRP</sequence>
<evidence type="ECO:0000313" key="3">
    <source>
        <dbReference type="EMBL" id="MFB9136031.1"/>
    </source>
</evidence>
<feature type="domain" description="KAP NTPase" evidence="2">
    <location>
        <begin position="24"/>
        <end position="354"/>
    </location>
</feature>
<dbReference type="EMBL" id="JBHMEP010000003">
    <property type="protein sequence ID" value="MFB9136031.1"/>
    <property type="molecule type" value="Genomic_DNA"/>
</dbReference>
<dbReference type="InterPro" id="IPR027417">
    <property type="entry name" value="P-loop_NTPase"/>
</dbReference>
<evidence type="ECO:0000259" key="2">
    <source>
        <dbReference type="Pfam" id="PF07693"/>
    </source>
</evidence>
<evidence type="ECO:0000256" key="1">
    <source>
        <dbReference type="SAM" id="Phobius"/>
    </source>
</evidence>
<proteinExistence type="predicted"/>
<dbReference type="SUPFAM" id="SSF52540">
    <property type="entry name" value="P-loop containing nucleoside triphosphate hydrolases"/>
    <property type="match status" value="1"/>
</dbReference>
<organism evidence="3 4">
    <name type="scientific">Vibrio olivae</name>
    <dbReference type="NCBI Taxonomy" id="1243002"/>
    <lineage>
        <taxon>Bacteria</taxon>
        <taxon>Pseudomonadati</taxon>
        <taxon>Pseudomonadota</taxon>
        <taxon>Gammaproteobacteria</taxon>
        <taxon>Vibrionales</taxon>
        <taxon>Vibrionaceae</taxon>
        <taxon>Vibrio</taxon>
    </lineage>
</organism>
<keyword evidence="1" id="KW-0812">Transmembrane</keyword>
<evidence type="ECO:0000313" key="4">
    <source>
        <dbReference type="Proteomes" id="UP001589645"/>
    </source>
</evidence>
<feature type="transmembrane region" description="Helical" evidence="1">
    <location>
        <begin position="128"/>
        <end position="151"/>
    </location>
</feature>
<dbReference type="Proteomes" id="UP001589645">
    <property type="component" value="Unassembled WGS sequence"/>
</dbReference>
<name>A0ABV5HP37_9VIBR</name>
<dbReference type="InterPro" id="IPR011646">
    <property type="entry name" value="KAP_P-loop"/>
</dbReference>
<keyword evidence="4" id="KW-1185">Reference proteome</keyword>
<dbReference type="RefSeq" id="WP_390193777.1">
    <property type="nucleotide sequence ID" value="NZ_JBHMEP010000003.1"/>
</dbReference>
<comment type="caution">
    <text evidence="3">The sequence shown here is derived from an EMBL/GenBank/DDBJ whole genome shotgun (WGS) entry which is preliminary data.</text>
</comment>
<gene>
    <name evidence="3" type="ORF">ACFFUV_13750</name>
</gene>
<dbReference type="Gene3D" id="3.40.50.300">
    <property type="entry name" value="P-loop containing nucleotide triphosphate hydrolases"/>
    <property type="match status" value="1"/>
</dbReference>
<keyword evidence="1" id="KW-1133">Transmembrane helix</keyword>